<gene>
    <name evidence="3" type="ORF">CEXT_541971</name>
</gene>
<evidence type="ECO:0000256" key="2">
    <source>
        <dbReference type="SAM" id="Phobius"/>
    </source>
</evidence>
<keyword evidence="4" id="KW-1185">Reference proteome</keyword>
<feature type="region of interest" description="Disordered" evidence="1">
    <location>
        <begin position="61"/>
        <end position="88"/>
    </location>
</feature>
<proteinExistence type="predicted"/>
<evidence type="ECO:0000256" key="1">
    <source>
        <dbReference type="SAM" id="MobiDB-lite"/>
    </source>
</evidence>
<accession>A0AAV4MI10</accession>
<comment type="caution">
    <text evidence="3">The sequence shown here is derived from an EMBL/GenBank/DDBJ whole genome shotgun (WGS) entry which is preliminary data.</text>
</comment>
<evidence type="ECO:0000313" key="3">
    <source>
        <dbReference type="EMBL" id="GIX71837.1"/>
    </source>
</evidence>
<sequence>MTRVKKSQPCIFHEPSIHIFKMAPVEQTRKTELRGRGHLGVLFFLLGTIWLLLKKKKRSGKKKITKTKPNVVEEKESHPKDILHPREPAMPLLTQRGRFAHIENKQRVKSSVLGC</sequence>
<dbReference type="EMBL" id="BPLR01002257">
    <property type="protein sequence ID" value="GIX71837.1"/>
    <property type="molecule type" value="Genomic_DNA"/>
</dbReference>
<dbReference type="Proteomes" id="UP001054945">
    <property type="component" value="Unassembled WGS sequence"/>
</dbReference>
<feature type="compositionally biased region" description="Basic and acidic residues" evidence="1">
    <location>
        <begin position="71"/>
        <end position="87"/>
    </location>
</feature>
<keyword evidence="2" id="KW-0472">Membrane</keyword>
<reference evidence="3 4" key="1">
    <citation type="submission" date="2021-06" db="EMBL/GenBank/DDBJ databases">
        <title>Caerostris extrusa draft genome.</title>
        <authorList>
            <person name="Kono N."/>
            <person name="Arakawa K."/>
        </authorList>
    </citation>
    <scope>NUCLEOTIDE SEQUENCE [LARGE SCALE GENOMIC DNA]</scope>
</reference>
<protein>
    <submittedName>
        <fullName evidence="3">Uncharacterized protein</fullName>
    </submittedName>
</protein>
<organism evidence="3 4">
    <name type="scientific">Caerostris extrusa</name>
    <name type="common">Bark spider</name>
    <name type="synonym">Caerostris bankana</name>
    <dbReference type="NCBI Taxonomy" id="172846"/>
    <lineage>
        <taxon>Eukaryota</taxon>
        <taxon>Metazoa</taxon>
        <taxon>Ecdysozoa</taxon>
        <taxon>Arthropoda</taxon>
        <taxon>Chelicerata</taxon>
        <taxon>Arachnida</taxon>
        <taxon>Araneae</taxon>
        <taxon>Araneomorphae</taxon>
        <taxon>Entelegynae</taxon>
        <taxon>Araneoidea</taxon>
        <taxon>Araneidae</taxon>
        <taxon>Caerostris</taxon>
    </lineage>
</organism>
<name>A0AAV4MI10_CAEEX</name>
<keyword evidence="2" id="KW-0812">Transmembrane</keyword>
<dbReference type="AlphaFoldDB" id="A0AAV4MI10"/>
<keyword evidence="2" id="KW-1133">Transmembrane helix</keyword>
<feature type="transmembrane region" description="Helical" evidence="2">
    <location>
        <begin position="35"/>
        <end position="53"/>
    </location>
</feature>
<evidence type="ECO:0000313" key="4">
    <source>
        <dbReference type="Proteomes" id="UP001054945"/>
    </source>
</evidence>